<dbReference type="Pfam" id="PF12704">
    <property type="entry name" value="MacB_PCD"/>
    <property type="match status" value="1"/>
</dbReference>
<dbReference type="PANTHER" id="PTHR30572">
    <property type="entry name" value="MEMBRANE COMPONENT OF TRANSPORTER-RELATED"/>
    <property type="match status" value="1"/>
</dbReference>
<dbReference type="Pfam" id="PF02687">
    <property type="entry name" value="FtsX"/>
    <property type="match status" value="1"/>
</dbReference>
<feature type="domain" description="MacB-like periplasmic core" evidence="9">
    <location>
        <begin position="24"/>
        <end position="248"/>
    </location>
</feature>
<evidence type="ECO:0000256" key="4">
    <source>
        <dbReference type="ARBA" id="ARBA00022989"/>
    </source>
</evidence>
<dbReference type="HOGENOM" id="CLU_000604_8_0_10"/>
<keyword evidence="3 7" id="KW-0812">Transmembrane</keyword>
<reference evidence="10 11" key="1">
    <citation type="submission" date="2008-06" db="EMBL/GenBank/DDBJ databases">
        <title>Complete sequence of Chloroherpeton thalassium ATCC 35110.</title>
        <authorList>
            <consortium name="US DOE Joint Genome Institute"/>
            <person name="Lucas S."/>
            <person name="Copeland A."/>
            <person name="Lapidus A."/>
            <person name="Glavina del Rio T."/>
            <person name="Dalin E."/>
            <person name="Tice H."/>
            <person name="Bruce D."/>
            <person name="Goodwin L."/>
            <person name="Pitluck S."/>
            <person name="Schmutz J."/>
            <person name="Larimer F."/>
            <person name="Land M."/>
            <person name="Hauser L."/>
            <person name="Kyrpides N."/>
            <person name="Mikhailova N."/>
            <person name="Liu Z."/>
            <person name="Li T."/>
            <person name="Zhao F."/>
            <person name="Overmann J."/>
            <person name="Bryant D.A."/>
            <person name="Richardson P."/>
        </authorList>
    </citation>
    <scope>NUCLEOTIDE SEQUENCE [LARGE SCALE GENOMIC DNA]</scope>
    <source>
        <strain evidence="11">ATCC 35110 / GB-78</strain>
    </source>
</reference>
<comment type="subcellular location">
    <subcellularLocation>
        <location evidence="1">Cell membrane</location>
        <topology evidence="1">Multi-pass membrane protein</topology>
    </subcellularLocation>
</comment>
<keyword evidence="4 7" id="KW-1133">Transmembrane helix</keyword>
<sequence length="409" mass="44721">MDVLEFKNLFRTAYKSILKNKMRSLLTSLGIIIGVGSVIVMVSIGEGAQAQIEENIRSLGTDLIMVQPGDIRRGGVSRGAGTRTNLTLKDVEMIRNNAQYIKAVSPVINSSGQIIGNGENWNTQFYGVSQDYFEIKSWEIEHGKFFTEKDIKSRRKVCVLGNTVVEELFNGQNPVGQKVRVRNVPFTVIGTLKEKGQTSFGPDQDDLILAPYTTVLYRLKGAQLSVDMIHASAISTPAIDQAQEEIRTILRQQHGLQGDAEDDFYVRNQSEITETATQTTEVLTAMLAAVAGVSLIVGGIGIMNIMLVSVKERTREIGIRLSIGARPIDILAQFLTEAVVISLIGGLIGIVLAFIVSSLIQMFSGFTTVIQPAIILISVGFAMGIGIFFGFYPARKASELNPIDALRYE</sequence>
<evidence type="ECO:0000313" key="11">
    <source>
        <dbReference type="Proteomes" id="UP000001208"/>
    </source>
</evidence>
<accession>B3QUR7</accession>
<evidence type="ECO:0000259" key="8">
    <source>
        <dbReference type="Pfam" id="PF02687"/>
    </source>
</evidence>
<keyword evidence="11" id="KW-1185">Reference proteome</keyword>
<gene>
    <name evidence="10" type="ordered locus">Ctha_0502</name>
</gene>
<keyword evidence="2" id="KW-1003">Cell membrane</keyword>
<organism evidence="10 11">
    <name type="scientific">Chloroherpeton thalassium (strain ATCC 35110 / GB-78)</name>
    <dbReference type="NCBI Taxonomy" id="517418"/>
    <lineage>
        <taxon>Bacteria</taxon>
        <taxon>Pseudomonadati</taxon>
        <taxon>Chlorobiota</taxon>
        <taxon>Chlorobiia</taxon>
        <taxon>Chlorobiales</taxon>
        <taxon>Chloroherpetonaceae</taxon>
        <taxon>Chloroherpeton</taxon>
    </lineage>
</organism>
<feature type="transmembrane region" description="Helical" evidence="7">
    <location>
        <begin position="369"/>
        <end position="392"/>
    </location>
</feature>
<evidence type="ECO:0000256" key="6">
    <source>
        <dbReference type="ARBA" id="ARBA00038076"/>
    </source>
</evidence>
<feature type="transmembrane region" description="Helical" evidence="7">
    <location>
        <begin position="25"/>
        <end position="45"/>
    </location>
</feature>
<dbReference type="InterPro" id="IPR050250">
    <property type="entry name" value="Macrolide_Exporter_MacB"/>
</dbReference>
<dbReference type="eggNOG" id="COG0577">
    <property type="taxonomic scope" value="Bacteria"/>
</dbReference>
<dbReference type="GO" id="GO:0005886">
    <property type="term" value="C:plasma membrane"/>
    <property type="evidence" value="ECO:0007669"/>
    <property type="project" value="UniProtKB-SubCell"/>
</dbReference>
<evidence type="ECO:0000313" key="10">
    <source>
        <dbReference type="EMBL" id="ACF12973.1"/>
    </source>
</evidence>
<dbReference type="KEGG" id="cts:Ctha_0502"/>
<feature type="transmembrane region" description="Helical" evidence="7">
    <location>
        <begin position="285"/>
        <end position="310"/>
    </location>
</feature>
<feature type="domain" description="ABC3 transporter permease C-terminal" evidence="8">
    <location>
        <begin position="290"/>
        <end position="402"/>
    </location>
</feature>
<dbReference type="Proteomes" id="UP000001208">
    <property type="component" value="Chromosome"/>
</dbReference>
<evidence type="ECO:0000256" key="5">
    <source>
        <dbReference type="ARBA" id="ARBA00023136"/>
    </source>
</evidence>
<evidence type="ECO:0000256" key="2">
    <source>
        <dbReference type="ARBA" id="ARBA00022475"/>
    </source>
</evidence>
<dbReference type="PANTHER" id="PTHR30572:SF4">
    <property type="entry name" value="ABC TRANSPORTER PERMEASE YTRF"/>
    <property type="match status" value="1"/>
</dbReference>
<proteinExistence type="inferred from homology"/>
<evidence type="ECO:0000259" key="9">
    <source>
        <dbReference type="Pfam" id="PF12704"/>
    </source>
</evidence>
<protein>
    <recommendedName>
        <fullName evidence="12">Multidrug ABC transporter substrate-binding protein</fullName>
    </recommendedName>
</protein>
<evidence type="ECO:0000256" key="1">
    <source>
        <dbReference type="ARBA" id="ARBA00004651"/>
    </source>
</evidence>
<comment type="similarity">
    <text evidence="6">Belongs to the ABC-4 integral membrane protein family.</text>
</comment>
<feature type="transmembrane region" description="Helical" evidence="7">
    <location>
        <begin position="330"/>
        <end position="363"/>
    </location>
</feature>
<evidence type="ECO:0008006" key="12">
    <source>
        <dbReference type="Google" id="ProtNLM"/>
    </source>
</evidence>
<dbReference type="STRING" id="517418.Ctha_0502"/>
<dbReference type="AlphaFoldDB" id="B3QUR7"/>
<evidence type="ECO:0000256" key="7">
    <source>
        <dbReference type="SAM" id="Phobius"/>
    </source>
</evidence>
<dbReference type="InterPro" id="IPR003838">
    <property type="entry name" value="ABC3_permease_C"/>
</dbReference>
<name>B3QUR7_CHLT3</name>
<evidence type="ECO:0000256" key="3">
    <source>
        <dbReference type="ARBA" id="ARBA00022692"/>
    </source>
</evidence>
<dbReference type="EMBL" id="CP001100">
    <property type="protein sequence ID" value="ACF12973.1"/>
    <property type="molecule type" value="Genomic_DNA"/>
</dbReference>
<keyword evidence="5 7" id="KW-0472">Membrane</keyword>
<dbReference type="GO" id="GO:0022857">
    <property type="term" value="F:transmembrane transporter activity"/>
    <property type="evidence" value="ECO:0007669"/>
    <property type="project" value="TreeGrafter"/>
</dbReference>
<dbReference type="InterPro" id="IPR025857">
    <property type="entry name" value="MacB_PCD"/>
</dbReference>